<feature type="domain" description="Protein kinase" evidence="3">
    <location>
        <begin position="26"/>
        <end position="275"/>
    </location>
</feature>
<dbReference type="InterPro" id="IPR011009">
    <property type="entry name" value="Kinase-like_dom_sf"/>
</dbReference>
<dbReference type="Pfam" id="PF00069">
    <property type="entry name" value="Pkinase"/>
    <property type="match status" value="1"/>
</dbReference>
<dbReference type="InterPro" id="IPR000719">
    <property type="entry name" value="Prot_kinase_dom"/>
</dbReference>
<proteinExistence type="predicted"/>
<dbReference type="SUPFAM" id="SSF56112">
    <property type="entry name" value="Protein kinase-like (PK-like)"/>
    <property type="match status" value="1"/>
</dbReference>
<dbReference type="Gene3D" id="1.10.510.10">
    <property type="entry name" value="Transferase(Phosphotransferase) domain 1"/>
    <property type="match status" value="1"/>
</dbReference>
<keyword evidence="2" id="KW-0472">Membrane</keyword>
<evidence type="ECO:0000259" key="3">
    <source>
        <dbReference type="PROSITE" id="PS50011"/>
    </source>
</evidence>
<keyword evidence="1" id="KW-0067">ATP-binding</keyword>
<keyword evidence="4" id="KW-0808">Transferase</keyword>
<comment type="caution">
    <text evidence="4">The sequence shown here is derived from an EMBL/GenBank/DDBJ whole genome shotgun (WGS) entry which is preliminary data.</text>
</comment>
<dbReference type="EMBL" id="JBHUME010000003">
    <property type="protein sequence ID" value="MFD2611531.1"/>
    <property type="molecule type" value="Genomic_DNA"/>
</dbReference>
<dbReference type="RefSeq" id="WP_377600294.1">
    <property type="nucleotide sequence ID" value="NZ_JBHUME010000003.1"/>
</dbReference>
<feature type="transmembrane region" description="Helical" evidence="2">
    <location>
        <begin position="287"/>
        <end position="307"/>
    </location>
</feature>
<dbReference type="SMART" id="SM00220">
    <property type="entry name" value="S_TKc"/>
    <property type="match status" value="1"/>
</dbReference>
<keyword evidence="4" id="KW-0418">Kinase</keyword>
<reference evidence="5" key="1">
    <citation type="journal article" date="2019" name="Int. J. Syst. Evol. Microbiol.">
        <title>The Global Catalogue of Microorganisms (GCM) 10K type strain sequencing project: providing services to taxonomists for standard genome sequencing and annotation.</title>
        <authorList>
            <consortium name="The Broad Institute Genomics Platform"/>
            <consortium name="The Broad Institute Genome Sequencing Center for Infectious Disease"/>
            <person name="Wu L."/>
            <person name="Ma J."/>
        </authorList>
    </citation>
    <scope>NUCLEOTIDE SEQUENCE [LARGE SCALE GENOMIC DNA]</scope>
    <source>
        <strain evidence="5">KCTC 3950</strain>
    </source>
</reference>
<keyword evidence="2" id="KW-0812">Transmembrane</keyword>
<evidence type="ECO:0000256" key="2">
    <source>
        <dbReference type="SAM" id="Phobius"/>
    </source>
</evidence>
<dbReference type="Proteomes" id="UP001597541">
    <property type="component" value="Unassembled WGS sequence"/>
</dbReference>
<dbReference type="PROSITE" id="PS50011">
    <property type="entry name" value="PROTEIN_KINASE_DOM"/>
    <property type="match status" value="1"/>
</dbReference>
<dbReference type="GO" id="GO:0016301">
    <property type="term" value="F:kinase activity"/>
    <property type="evidence" value="ECO:0007669"/>
    <property type="project" value="UniProtKB-KW"/>
</dbReference>
<organism evidence="4 5">
    <name type="scientific">Paenibacillus gansuensis</name>
    <dbReference type="NCBI Taxonomy" id="306542"/>
    <lineage>
        <taxon>Bacteria</taxon>
        <taxon>Bacillati</taxon>
        <taxon>Bacillota</taxon>
        <taxon>Bacilli</taxon>
        <taxon>Bacillales</taxon>
        <taxon>Paenibacillaceae</taxon>
        <taxon>Paenibacillus</taxon>
    </lineage>
</organism>
<evidence type="ECO:0000256" key="1">
    <source>
        <dbReference type="PROSITE-ProRule" id="PRU10141"/>
    </source>
</evidence>
<accession>A0ABW5P896</accession>
<dbReference type="PANTHER" id="PTHR44167">
    <property type="entry name" value="OVARIAN-SPECIFIC SERINE/THREONINE-PROTEIN KINASE LOK-RELATED"/>
    <property type="match status" value="1"/>
</dbReference>
<dbReference type="PANTHER" id="PTHR44167:SF31">
    <property type="entry name" value="PROTEIN CBG02007"/>
    <property type="match status" value="1"/>
</dbReference>
<feature type="binding site" evidence="1">
    <location>
        <position position="53"/>
    </location>
    <ligand>
        <name>ATP</name>
        <dbReference type="ChEBI" id="CHEBI:30616"/>
    </ligand>
</feature>
<keyword evidence="2" id="KW-1133">Transmembrane helix</keyword>
<sequence length="309" mass="35154">MTISFDPNFRFSPNEIITGKWNGAKYRIHRLLGKGANGQVYLVYQGSRPFAMKFGFHAVDLQSEVNVLKAMSRGKPAKEHYLTDIDDYETPSGNVPFYVMKYIEGYSLNEFIHRKQMQWLPVIGYQLLCRLCELHQAGWTFGDLKAQNVMVTPYGQVNLVDFGGSVQQGKSVRQFTEVYDRGYWGAGERSADEAYDLFSFAVLCLQAEDPALLKEAGQLIPQNRTRDWLLTKADRTRVLAEFRPLLKRMLGGSVGSLEAREEWRQLLRASSHRTQLRALTPNGRSGWIRGLFTASAMMLCAVVYMIVSQ</sequence>
<keyword evidence="1" id="KW-0547">Nucleotide-binding</keyword>
<evidence type="ECO:0000313" key="4">
    <source>
        <dbReference type="EMBL" id="MFD2611531.1"/>
    </source>
</evidence>
<dbReference type="InterPro" id="IPR017441">
    <property type="entry name" value="Protein_kinase_ATP_BS"/>
</dbReference>
<protein>
    <submittedName>
        <fullName evidence="4">Protein kinase</fullName>
    </submittedName>
</protein>
<keyword evidence="5" id="KW-1185">Reference proteome</keyword>
<dbReference type="PROSITE" id="PS00107">
    <property type="entry name" value="PROTEIN_KINASE_ATP"/>
    <property type="match status" value="1"/>
</dbReference>
<evidence type="ECO:0000313" key="5">
    <source>
        <dbReference type="Proteomes" id="UP001597541"/>
    </source>
</evidence>
<gene>
    <name evidence="4" type="ORF">ACFSUF_03740</name>
</gene>
<name>A0ABW5P896_9BACL</name>